<reference evidence="1 2" key="1">
    <citation type="submission" date="2020-02" db="EMBL/GenBank/DDBJ databases">
        <title>Sequencing the genomes of 1000 actinobacteria strains.</title>
        <authorList>
            <person name="Klenk H.-P."/>
        </authorList>
    </citation>
    <scope>NUCLEOTIDE SEQUENCE [LARGE SCALE GENOMIC DNA]</scope>
    <source>
        <strain evidence="1 2">DSM 19609</strain>
    </source>
</reference>
<dbReference type="RefSeq" id="WP_167166919.1">
    <property type="nucleotide sequence ID" value="NZ_BAAAOO010000014.1"/>
</dbReference>
<comment type="caution">
    <text evidence="1">The sequence shown here is derived from an EMBL/GenBank/DDBJ whole genome shotgun (WGS) entry which is preliminary data.</text>
</comment>
<sequence>MSLRRFLGWEQRTVTVERDGRTVTTAEPEYDDWERAIQIAYDDWRGDVCPDCGQPLSVSLLDREHPDGHRWVAGFQECRSCAALEEARHKQSETDEQRRKVFKGVFIPTGHRRWHVKRID</sequence>
<gene>
    <name evidence="1" type="ORF">FB473_001967</name>
</gene>
<dbReference type="EMBL" id="JAAMOZ010000001">
    <property type="protein sequence ID" value="NIH57322.1"/>
    <property type="molecule type" value="Genomic_DNA"/>
</dbReference>
<evidence type="ECO:0008006" key="3">
    <source>
        <dbReference type="Google" id="ProtNLM"/>
    </source>
</evidence>
<keyword evidence="2" id="KW-1185">Reference proteome</keyword>
<evidence type="ECO:0000313" key="2">
    <source>
        <dbReference type="Proteomes" id="UP000749311"/>
    </source>
</evidence>
<dbReference type="Proteomes" id="UP000749311">
    <property type="component" value="Unassembled WGS sequence"/>
</dbReference>
<proteinExistence type="predicted"/>
<evidence type="ECO:0000313" key="1">
    <source>
        <dbReference type="EMBL" id="NIH57322.1"/>
    </source>
</evidence>
<protein>
    <recommendedName>
        <fullName evidence="3">HNH endonuclease</fullName>
    </recommendedName>
</protein>
<accession>A0ABX0SKR2</accession>
<organism evidence="1 2">
    <name type="scientific">Brooklawnia cerclae</name>
    <dbReference type="NCBI Taxonomy" id="349934"/>
    <lineage>
        <taxon>Bacteria</taxon>
        <taxon>Bacillati</taxon>
        <taxon>Actinomycetota</taxon>
        <taxon>Actinomycetes</taxon>
        <taxon>Propionibacteriales</taxon>
        <taxon>Propionibacteriaceae</taxon>
        <taxon>Brooklawnia</taxon>
    </lineage>
</organism>
<name>A0ABX0SKR2_9ACTN</name>